<dbReference type="InterPro" id="IPR050325">
    <property type="entry name" value="Prot/Nucl_acid_deglycase"/>
</dbReference>
<evidence type="ECO:0000313" key="5">
    <source>
        <dbReference type="EMBL" id="CAD9703578.1"/>
    </source>
</evidence>
<dbReference type="InterPro" id="IPR029062">
    <property type="entry name" value="Class_I_gatase-like"/>
</dbReference>
<dbReference type="Pfam" id="PF01965">
    <property type="entry name" value="DJ-1_PfpI"/>
    <property type="match status" value="1"/>
</dbReference>
<feature type="domain" description="DJ-1/PfpI" evidence="4">
    <location>
        <begin position="25"/>
        <end position="222"/>
    </location>
</feature>
<dbReference type="PANTHER" id="PTHR48094">
    <property type="entry name" value="PROTEIN/NUCLEIC ACID DEGLYCASE DJ-1-RELATED"/>
    <property type="match status" value="1"/>
</dbReference>
<dbReference type="SUPFAM" id="SSF52317">
    <property type="entry name" value="Class I glutamine amidotransferase-like"/>
    <property type="match status" value="1"/>
</dbReference>
<keyword evidence="2" id="KW-0456">Lyase</keyword>
<dbReference type="InterPro" id="IPR002818">
    <property type="entry name" value="DJ-1/PfpI"/>
</dbReference>
<evidence type="ECO:0000256" key="1">
    <source>
        <dbReference type="ARBA" id="ARBA00023016"/>
    </source>
</evidence>
<evidence type="ECO:0000256" key="2">
    <source>
        <dbReference type="ARBA" id="ARBA00023239"/>
    </source>
</evidence>
<dbReference type="GO" id="GO:0019172">
    <property type="term" value="F:glyoxalase III activity"/>
    <property type="evidence" value="ECO:0007669"/>
    <property type="project" value="TreeGrafter"/>
</dbReference>
<name>A0A7S2SLI9_9STRA</name>
<comment type="similarity">
    <text evidence="3">Belongs to the peptidase C56 family. HSP31-like subfamily.</text>
</comment>
<dbReference type="EMBL" id="HBHI01031277">
    <property type="protein sequence ID" value="CAD9703578.1"/>
    <property type="molecule type" value="Transcribed_RNA"/>
</dbReference>
<protein>
    <recommendedName>
        <fullName evidence="4">DJ-1/PfpI domain-containing protein</fullName>
    </recommendedName>
</protein>
<sequence>MVKVVLVGTNATSLKGHKTGLWLEELASPYYLFVEKDYEVIVASPAGGPIPIDEASLGEYFFTDPAKRFMHDATAVGKLGHSIKLSDVDLESVDGIFFAGGHGAVVDFVGTPDVKNAIESMYRSGKVVAAVCHGVVCLTDCVQEDGTTPLIKGKTVAGFSNTEEDVVQLTALVPFSLEDKLKELGGKYEKVDDWNPKVCVDQKLVTGQNPQSSEVTAKAMIELLE</sequence>
<reference evidence="5" key="1">
    <citation type="submission" date="2021-01" db="EMBL/GenBank/DDBJ databases">
        <authorList>
            <person name="Corre E."/>
            <person name="Pelletier E."/>
            <person name="Niang G."/>
            <person name="Scheremetjew M."/>
            <person name="Finn R."/>
            <person name="Kale V."/>
            <person name="Holt S."/>
            <person name="Cochrane G."/>
            <person name="Meng A."/>
            <person name="Brown T."/>
            <person name="Cohen L."/>
        </authorList>
    </citation>
    <scope>NUCLEOTIDE SEQUENCE</scope>
    <source>
        <strain evidence="5">CCMP1452</strain>
    </source>
</reference>
<organism evidence="5">
    <name type="scientific">Eucampia antarctica</name>
    <dbReference type="NCBI Taxonomy" id="49252"/>
    <lineage>
        <taxon>Eukaryota</taxon>
        <taxon>Sar</taxon>
        <taxon>Stramenopiles</taxon>
        <taxon>Ochrophyta</taxon>
        <taxon>Bacillariophyta</taxon>
        <taxon>Mediophyceae</taxon>
        <taxon>Biddulphiophycidae</taxon>
        <taxon>Hemiaulales</taxon>
        <taxon>Hemiaulaceae</taxon>
        <taxon>Eucampia</taxon>
    </lineage>
</organism>
<dbReference type="PANTHER" id="PTHR48094:SF11">
    <property type="entry name" value="GLUTATHIONE-INDEPENDENT GLYOXALASE HSP31-RELATED"/>
    <property type="match status" value="1"/>
</dbReference>
<accession>A0A7S2SLI9</accession>
<dbReference type="GO" id="GO:0005737">
    <property type="term" value="C:cytoplasm"/>
    <property type="evidence" value="ECO:0007669"/>
    <property type="project" value="TreeGrafter"/>
</dbReference>
<dbReference type="GO" id="GO:0019243">
    <property type="term" value="P:methylglyoxal catabolic process to D-lactate via S-lactoyl-glutathione"/>
    <property type="evidence" value="ECO:0007669"/>
    <property type="project" value="TreeGrafter"/>
</dbReference>
<evidence type="ECO:0000256" key="3">
    <source>
        <dbReference type="ARBA" id="ARBA00038493"/>
    </source>
</evidence>
<evidence type="ECO:0000259" key="4">
    <source>
        <dbReference type="Pfam" id="PF01965"/>
    </source>
</evidence>
<dbReference type="AlphaFoldDB" id="A0A7S2SLI9"/>
<gene>
    <name evidence="5" type="ORF">EANT1437_LOCUS16120</name>
</gene>
<keyword evidence="1" id="KW-0346">Stress response</keyword>
<dbReference type="Gene3D" id="3.40.50.880">
    <property type="match status" value="1"/>
</dbReference>
<dbReference type="CDD" id="cd03141">
    <property type="entry name" value="GATase1_Hsp31_like"/>
    <property type="match status" value="1"/>
</dbReference>
<proteinExistence type="inferred from homology"/>